<reference evidence="11 12" key="1">
    <citation type="journal article" date="2019" name="Int. J. Syst. Evol. Microbiol.">
        <title>The Global Catalogue of Microorganisms (GCM) 10K type strain sequencing project: providing services to taxonomists for standard genome sequencing and annotation.</title>
        <authorList>
            <consortium name="The Broad Institute Genomics Platform"/>
            <consortium name="The Broad Institute Genome Sequencing Center for Infectious Disease"/>
            <person name="Wu L."/>
            <person name="Ma J."/>
        </authorList>
    </citation>
    <scope>NUCLEOTIDE SEQUENCE [LARGE SCALE GENOMIC DNA]</scope>
    <source>
        <strain evidence="11 12">JCM 15421</strain>
    </source>
</reference>
<dbReference type="Gene3D" id="1.10.287.1260">
    <property type="match status" value="1"/>
</dbReference>
<dbReference type="PANTHER" id="PTHR30221">
    <property type="entry name" value="SMALL-CONDUCTANCE MECHANOSENSITIVE CHANNEL"/>
    <property type="match status" value="1"/>
</dbReference>
<dbReference type="InterPro" id="IPR008910">
    <property type="entry name" value="MSC_TM_helix"/>
</dbReference>
<comment type="similarity">
    <text evidence="2 7">Belongs to the MscS (TC 1.A.23) family.</text>
</comment>
<dbReference type="SUPFAM" id="SSF82861">
    <property type="entry name" value="Mechanosensitive channel protein MscS (YggB), transmembrane region"/>
    <property type="match status" value="1"/>
</dbReference>
<dbReference type="SUPFAM" id="SSF50182">
    <property type="entry name" value="Sm-like ribonucleoproteins"/>
    <property type="match status" value="1"/>
</dbReference>
<dbReference type="Gene3D" id="3.30.70.100">
    <property type="match status" value="1"/>
</dbReference>
<evidence type="ECO:0000256" key="7">
    <source>
        <dbReference type="RuleBase" id="RU369025"/>
    </source>
</evidence>
<evidence type="ECO:0000256" key="6">
    <source>
        <dbReference type="ARBA" id="ARBA00023136"/>
    </source>
</evidence>
<dbReference type="InterPro" id="IPR045275">
    <property type="entry name" value="MscS_archaea/bacteria_type"/>
</dbReference>
<evidence type="ECO:0000313" key="12">
    <source>
        <dbReference type="Proteomes" id="UP001501523"/>
    </source>
</evidence>
<feature type="domain" description="Mechanosensitive ion channel MscS" evidence="8">
    <location>
        <begin position="92"/>
        <end position="157"/>
    </location>
</feature>
<evidence type="ECO:0000259" key="9">
    <source>
        <dbReference type="Pfam" id="PF21082"/>
    </source>
</evidence>
<keyword evidence="7" id="KW-0997">Cell inner membrane</keyword>
<keyword evidence="3" id="KW-1003">Cell membrane</keyword>
<feature type="domain" description="Mechanosensitive ion channel transmembrane helices 2/3" evidence="10">
    <location>
        <begin position="49"/>
        <end position="90"/>
    </location>
</feature>
<dbReference type="InterPro" id="IPR023408">
    <property type="entry name" value="MscS_beta-dom_sf"/>
</dbReference>
<dbReference type="Pfam" id="PF05552">
    <property type="entry name" value="MS_channel_1st_1"/>
    <property type="match status" value="1"/>
</dbReference>
<comment type="caution">
    <text evidence="7">Lacks conserved residue(s) required for the propagation of feature annotation.</text>
</comment>
<sequence length="278" mass="29368">MVFAWSGRLLIALLILLVGWWLARRVAMAVQRVLARAGADPLLGHFLYNLVLVLLLAVVVTGALDRIGVPTASLLAALGAAGLAIGLALQGSLSHLAAGVLLMVFRPFRVGQYVEIAGVGGTVQDVSLMHTRLLTPDNREVVLPNGKVAGDAIVNYSARGTRRLDLVVGIGYGDDIGKAIAVVRELLGAEPRVLADPPADVAVMQLADSSVNLAIRPWVKSGEYWSVQTTLLRAIKERFDAQGISIPVPRREVVLHVARDASALANGASNPSPPKPSP</sequence>
<evidence type="ECO:0000256" key="4">
    <source>
        <dbReference type="ARBA" id="ARBA00022692"/>
    </source>
</evidence>
<feature type="domain" description="Mechanosensitive ion channel MscS C-terminal" evidence="9">
    <location>
        <begin position="165"/>
        <end position="246"/>
    </location>
</feature>
<comment type="caution">
    <text evidence="11">The sequence shown here is derived from an EMBL/GenBank/DDBJ whole genome shotgun (WGS) entry which is preliminary data.</text>
</comment>
<proteinExistence type="inferred from homology"/>
<evidence type="ECO:0000256" key="1">
    <source>
        <dbReference type="ARBA" id="ARBA00004651"/>
    </source>
</evidence>
<comment type="function">
    <text evidence="7">Mechanosensitive channel that participates in the regulation of osmotic pressure changes within the cell, opening in response to stretch forces in the membrane lipid bilayer, without the need for other proteins. Contributes to normal resistance to hypoosmotic shock. Forms an ion channel of 1.0 nanosiemens conductance with a slight preference for anions.</text>
</comment>
<dbReference type="Pfam" id="PF21088">
    <property type="entry name" value="MS_channel_1st"/>
    <property type="match status" value="1"/>
</dbReference>
<dbReference type="InterPro" id="IPR049278">
    <property type="entry name" value="MS_channel_C"/>
</dbReference>
<dbReference type="InterPro" id="IPR010920">
    <property type="entry name" value="LSM_dom_sf"/>
</dbReference>
<dbReference type="Pfam" id="PF21082">
    <property type="entry name" value="MS_channel_3rd"/>
    <property type="match status" value="1"/>
</dbReference>
<dbReference type="Proteomes" id="UP001501523">
    <property type="component" value="Unassembled WGS sequence"/>
</dbReference>
<feature type="transmembrane region" description="Helical" evidence="7">
    <location>
        <begin position="45"/>
        <end position="64"/>
    </location>
</feature>
<dbReference type="EMBL" id="BAAAEU010000010">
    <property type="protein sequence ID" value="GAA0715923.1"/>
    <property type="molecule type" value="Genomic_DNA"/>
</dbReference>
<comment type="subunit">
    <text evidence="7">Homoheptamer.</text>
</comment>
<keyword evidence="6 7" id="KW-0472">Membrane</keyword>
<gene>
    <name evidence="11" type="primary">mscS</name>
    <name evidence="11" type="ORF">GCM10009105_21790</name>
</gene>
<dbReference type="InterPro" id="IPR006685">
    <property type="entry name" value="MscS_channel_2nd"/>
</dbReference>
<keyword evidence="7" id="KW-0406">Ion transport</keyword>
<dbReference type="InterPro" id="IPR049142">
    <property type="entry name" value="MS_channel_1st"/>
</dbReference>
<keyword evidence="4 7" id="KW-0812">Transmembrane</keyword>
<keyword evidence="5 7" id="KW-1133">Transmembrane helix</keyword>
<evidence type="ECO:0000313" key="11">
    <source>
        <dbReference type="EMBL" id="GAA0715923.1"/>
    </source>
</evidence>
<dbReference type="InterPro" id="IPR011014">
    <property type="entry name" value="MscS_channel_TM-2"/>
</dbReference>
<feature type="transmembrane region" description="Helical" evidence="7">
    <location>
        <begin position="76"/>
        <end position="105"/>
    </location>
</feature>
<organism evidence="11 12">
    <name type="scientific">Dokdonella soli</name>
    <dbReference type="NCBI Taxonomy" id="529810"/>
    <lineage>
        <taxon>Bacteria</taxon>
        <taxon>Pseudomonadati</taxon>
        <taxon>Pseudomonadota</taxon>
        <taxon>Gammaproteobacteria</taxon>
        <taxon>Lysobacterales</taxon>
        <taxon>Rhodanobacteraceae</taxon>
        <taxon>Dokdonella</taxon>
    </lineage>
</organism>
<evidence type="ECO:0000259" key="8">
    <source>
        <dbReference type="Pfam" id="PF00924"/>
    </source>
</evidence>
<protein>
    <recommendedName>
        <fullName evidence="7">Small-conductance mechanosensitive channel</fullName>
    </recommendedName>
</protein>
<evidence type="ECO:0000256" key="3">
    <source>
        <dbReference type="ARBA" id="ARBA00022475"/>
    </source>
</evidence>
<evidence type="ECO:0000256" key="2">
    <source>
        <dbReference type="ARBA" id="ARBA00008017"/>
    </source>
</evidence>
<comment type="subcellular location">
    <subcellularLocation>
        <location evidence="7">Cell inner membrane</location>
        <topology evidence="7">Multi-pass membrane protein</topology>
    </subcellularLocation>
    <subcellularLocation>
        <location evidence="1">Cell membrane</location>
        <topology evidence="1">Multi-pass membrane protein</topology>
    </subcellularLocation>
</comment>
<dbReference type="PROSITE" id="PS01246">
    <property type="entry name" value="UPF0003"/>
    <property type="match status" value="1"/>
</dbReference>
<name>A0ABN1IKB0_9GAMM</name>
<evidence type="ECO:0000256" key="5">
    <source>
        <dbReference type="ARBA" id="ARBA00022989"/>
    </source>
</evidence>
<dbReference type="InterPro" id="IPR011066">
    <property type="entry name" value="MscS_channel_C_sf"/>
</dbReference>
<dbReference type="Pfam" id="PF00924">
    <property type="entry name" value="MS_channel_2nd"/>
    <property type="match status" value="1"/>
</dbReference>
<keyword evidence="12" id="KW-1185">Reference proteome</keyword>
<dbReference type="Gene3D" id="2.30.30.60">
    <property type="match status" value="1"/>
</dbReference>
<keyword evidence="7" id="KW-0813">Transport</keyword>
<dbReference type="SUPFAM" id="SSF82689">
    <property type="entry name" value="Mechanosensitive channel protein MscS (YggB), C-terminal domain"/>
    <property type="match status" value="1"/>
</dbReference>
<evidence type="ECO:0000259" key="10">
    <source>
        <dbReference type="Pfam" id="PF21088"/>
    </source>
</evidence>
<dbReference type="PANTHER" id="PTHR30221:SF1">
    <property type="entry name" value="SMALL-CONDUCTANCE MECHANOSENSITIVE CHANNEL"/>
    <property type="match status" value="1"/>
</dbReference>
<keyword evidence="7" id="KW-0407">Ion channel</keyword>
<accession>A0ABN1IKB0</accession>
<dbReference type="InterPro" id="IPR006686">
    <property type="entry name" value="MscS_channel_CS"/>
</dbReference>